<dbReference type="InterPro" id="IPR007627">
    <property type="entry name" value="RNA_pol_sigma70_r2"/>
</dbReference>
<evidence type="ECO:0000256" key="5">
    <source>
        <dbReference type="ARBA" id="ARBA00023163"/>
    </source>
</evidence>
<dbReference type="NCBIfam" id="NF007214">
    <property type="entry name" value="PRK09636.1"/>
    <property type="match status" value="1"/>
</dbReference>
<dbReference type="GO" id="GO:0016987">
    <property type="term" value="F:sigma factor activity"/>
    <property type="evidence" value="ECO:0007669"/>
    <property type="project" value="UniProtKB-KW"/>
</dbReference>
<dbReference type="InterPro" id="IPR032710">
    <property type="entry name" value="NTF2-like_dom_sf"/>
</dbReference>
<dbReference type="SUPFAM" id="SSF88659">
    <property type="entry name" value="Sigma3 and sigma4 domains of RNA polymerase sigma factors"/>
    <property type="match status" value="1"/>
</dbReference>
<dbReference type="PANTHER" id="PTHR30173">
    <property type="entry name" value="SIGMA 19 FACTOR"/>
    <property type="match status" value="1"/>
</dbReference>
<organism evidence="9 10">
    <name type="scientific">Lentzea fradiae</name>
    <dbReference type="NCBI Taxonomy" id="200378"/>
    <lineage>
        <taxon>Bacteria</taxon>
        <taxon>Bacillati</taxon>
        <taxon>Actinomycetota</taxon>
        <taxon>Actinomycetes</taxon>
        <taxon>Pseudonocardiales</taxon>
        <taxon>Pseudonocardiaceae</taxon>
        <taxon>Lentzea</taxon>
    </lineage>
</organism>
<comment type="subunit">
    <text evidence="2">Interacts transiently with the RNA polymerase catalytic core formed by RpoA, RpoB, RpoC and RpoZ (2 alpha, 1 beta, 1 beta' and 1 omega subunit) to form the RNA polymerase holoenzyme that can initiate transcription.</text>
</comment>
<dbReference type="RefSeq" id="WP_245744539.1">
    <property type="nucleotide sequence ID" value="NZ_FNCC01000020.1"/>
</dbReference>
<name>A0A1G8BVE4_9PSEU</name>
<accession>A0A1G8BVE4</accession>
<dbReference type="InterPro" id="IPR013324">
    <property type="entry name" value="RNA_pol_sigma_r3/r4-like"/>
</dbReference>
<dbReference type="Gene3D" id="1.10.10.10">
    <property type="entry name" value="Winged helix-like DNA-binding domain superfamily/Winged helix DNA-binding domain"/>
    <property type="match status" value="1"/>
</dbReference>
<dbReference type="GO" id="GO:0003677">
    <property type="term" value="F:DNA binding"/>
    <property type="evidence" value="ECO:0007669"/>
    <property type="project" value="InterPro"/>
</dbReference>
<evidence type="ECO:0000256" key="1">
    <source>
        <dbReference type="ARBA" id="ARBA00010641"/>
    </source>
</evidence>
<evidence type="ECO:0000256" key="4">
    <source>
        <dbReference type="ARBA" id="ARBA00023082"/>
    </source>
</evidence>
<dbReference type="Gene3D" id="1.10.1740.10">
    <property type="match status" value="1"/>
</dbReference>
<dbReference type="Proteomes" id="UP000199623">
    <property type="component" value="Unassembled WGS sequence"/>
</dbReference>
<dbReference type="NCBIfam" id="TIGR02937">
    <property type="entry name" value="sigma70-ECF"/>
    <property type="match status" value="1"/>
</dbReference>
<comment type="similarity">
    <text evidence="1">Belongs to the sigma-70 factor family. ECF subfamily.</text>
</comment>
<feature type="domain" description="RNA polymerase sigma factor 70 region 4 type 2" evidence="7">
    <location>
        <begin position="105"/>
        <end position="154"/>
    </location>
</feature>
<proteinExistence type="inferred from homology"/>
<dbReference type="PANTHER" id="PTHR30173:SF36">
    <property type="entry name" value="ECF RNA POLYMERASE SIGMA FACTOR SIGJ"/>
    <property type="match status" value="1"/>
</dbReference>
<evidence type="ECO:0000259" key="8">
    <source>
        <dbReference type="Pfam" id="PF12680"/>
    </source>
</evidence>
<dbReference type="InterPro" id="IPR036388">
    <property type="entry name" value="WH-like_DNA-bd_sf"/>
</dbReference>
<dbReference type="InterPro" id="IPR052704">
    <property type="entry name" value="ECF_Sigma-70_Domain"/>
</dbReference>
<dbReference type="Pfam" id="PF12680">
    <property type="entry name" value="SnoaL_2"/>
    <property type="match status" value="1"/>
</dbReference>
<dbReference type="Pfam" id="PF04542">
    <property type="entry name" value="Sigma70_r2"/>
    <property type="match status" value="1"/>
</dbReference>
<feature type="domain" description="RNA polymerase sigma-70 region 2" evidence="6">
    <location>
        <begin position="9"/>
        <end position="68"/>
    </location>
</feature>
<evidence type="ECO:0000313" key="9">
    <source>
        <dbReference type="EMBL" id="SDH37206.1"/>
    </source>
</evidence>
<evidence type="ECO:0000313" key="10">
    <source>
        <dbReference type="Proteomes" id="UP000199623"/>
    </source>
</evidence>
<keyword evidence="10" id="KW-1185">Reference proteome</keyword>
<keyword evidence="5" id="KW-0804">Transcription</keyword>
<keyword evidence="4" id="KW-0731">Sigma factor</keyword>
<dbReference type="EMBL" id="FNCC01000020">
    <property type="protein sequence ID" value="SDH37206.1"/>
    <property type="molecule type" value="Genomic_DNA"/>
</dbReference>
<dbReference type="SUPFAM" id="SSF54427">
    <property type="entry name" value="NTF2-like"/>
    <property type="match status" value="1"/>
</dbReference>
<dbReference type="AlphaFoldDB" id="A0A1G8BVE4"/>
<dbReference type="Gene3D" id="3.10.450.50">
    <property type="match status" value="1"/>
</dbReference>
<evidence type="ECO:0000259" key="7">
    <source>
        <dbReference type="Pfam" id="PF08281"/>
    </source>
</evidence>
<dbReference type="GO" id="GO:0006352">
    <property type="term" value="P:DNA-templated transcription initiation"/>
    <property type="evidence" value="ECO:0007669"/>
    <property type="project" value="InterPro"/>
</dbReference>
<keyword evidence="3" id="KW-0805">Transcription regulation</keyword>
<dbReference type="STRING" id="200378.SAMN05216553_12079"/>
<reference evidence="10" key="1">
    <citation type="submission" date="2016-10" db="EMBL/GenBank/DDBJ databases">
        <authorList>
            <person name="Varghese N."/>
            <person name="Submissions S."/>
        </authorList>
    </citation>
    <scope>NUCLEOTIDE SEQUENCE [LARGE SCALE GENOMIC DNA]</scope>
    <source>
        <strain evidence="10">CGMCC 4.3506</strain>
    </source>
</reference>
<feature type="domain" description="SnoaL-like" evidence="8">
    <location>
        <begin position="175"/>
        <end position="270"/>
    </location>
</feature>
<dbReference type="InterPro" id="IPR013325">
    <property type="entry name" value="RNA_pol_sigma_r2"/>
</dbReference>
<gene>
    <name evidence="9" type="ORF">SAMN05216553_12079</name>
</gene>
<evidence type="ECO:0000256" key="2">
    <source>
        <dbReference type="ARBA" id="ARBA00011344"/>
    </source>
</evidence>
<dbReference type="InterPro" id="IPR014284">
    <property type="entry name" value="RNA_pol_sigma-70_dom"/>
</dbReference>
<dbReference type="Pfam" id="PF08281">
    <property type="entry name" value="Sigma70_r4_2"/>
    <property type="match status" value="1"/>
</dbReference>
<sequence>MTTADVFGLHRTHLIGVAYRLTGSVADAEDAVQEAWPRFAKAEGVEDARGWLTTVVSRICLDRLRSAAVRRETYVGSWLPEPLVTTEEDDDPLAAVVRADGVRMAALVLLDKLTPDQRVAFVLHDAFAVPFSEIADVLGVTQAAARQHASRARKIVTGSAPPPRAALDEQRAVLEKFLAAMTNGDIDAVLGLLHPDAVMVGDGGGKARTAVNAVSGADKVARFFLGLLRKYGYPELRPVLVNGDVGVAMPAQGDIAARVTTFTVHDGRITAVYDVVNPDKLRHVGL</sequence>
<protein>
    <submittedName>
        <fullName evidence="9">RNA polymerase sigma-70 factor, ECF subfamily</fullName>
    </submittedName>
</protein>
<evidence type="ECO:0000256" key="3">
    <source>
        <dbReference type="ARBA" id="ARBA00023015"/>
    </source>
</evidence>
<dbReference type="SUPFAM" id="SSF88946">
    <property type="entry name" value="Sigma2 domain of RNA polymerase sigma factors"/>
    <property type="match status" value="1"/>
</dbReference>
<dbReference type="InterPro" id="IPR037401">
    <property type="entry name" value="SnoaL-like"/>
</dbReference>
<evidence type="ECO:0000259" key="6">
    <source>
        <dbReference type="Pfam" id="PF04542"/>
    </source>
</evidence>
<dbReference type="InterPro" id="IPR013249">
    <property type="entry name" value="RNA_pol_sigma70_r4_t2"/>
</dbReference>